<evidence type="ECO:0000313" key="1">
    <source>
        <dbReference type="EMBL" id="MXV50567.1"/>
    </source>
</evidence>
<dbReference type="RefSeq" id="WP_160843731.1">
    <property type="nucleotide sequence ID" value="NZ_WVHT01000002.1"/>
</dbReference>
<sequence length="309" mass="33246">MKSIINYIPVLFLALFLMAGCKKDPYDGVTSNEKSIEAYTLGGGLVQVGPAVIDRTAGTVQVRVLMQANTDLSKVAGNVISSYKSTVEPVSGSTVNFKAGNNKSTYTVTAESGESRQWTVELIPFTETLIGSYSIQNLTVFGGTGPEYGGGSVFKLSDKGGWPVSAEPSTELDNKLTFTFTGVTADGSTYGDIVNDAGADGKYANFLYSAKNSIFDVNKFYRAIPTGTGKWERNYTANTITFTFADGKKVVGTFLGAGTESLGNGNNKTITDNSFAFTLSSADDWGNIYSDYDKIVSRPRKFWIDVKKQ</sequence>
<organism evidence="1 2">
    <name type="scientific">Hufsiella arboris</name>
    <dbReference type="NCBI Taxonomy" id="2695275"/>
    <lineage>
        <taxon>Bacteria</taxon>
        <taxon>Pseudomonadati</taxon>
        <taxon>Bacteroidota</taxon>
        <taxon>Sphingobacteriia</taxon>
        <taxon>Sphingobacteriales</taxon>
        <taxon>Sphingobacteriaceae</taxon>
        <taxon>Hufsiella</taxon>
    </lineage>
</organism>
<evidence type="ECO:0000313" key="2">
    <source>
        <dbReference type="Proteomes" id="UP000466586"/>
    </source>
</evidence>
<dbReference type="PROSITE" id="PS51257">
    <property type="entry name" value="PROKAR_LIPOPROTEIN"/>
    <property type="match status" value="1"/>
</dbReference>
<comment type="caution">
    <text evidence="1">The sequence shown here is derived from an EMBL/GenBank/DDBJ whole genome shotgun (WGS) entry which is preliminary data.</text>
</comment>
<dbReference type="Gene3D" id="2.60.40.2340">
    <property type="match status" value="1"/>
</dbReference>
<gene>
    <name evidence="1" type="ORF">GS399_06240</name>
</gene>
<dbReference type="Proteomes" id="UP000466586">
    <property type="component" value="Unassembled WGS sequence"/>
</dbReference>
<protein>
    <submittedName>
        <fullName evidence="1">Uncharacterized protein</fullName>
    </submittedName>
</protein>
<dbReference type="EMBL" id="WVHT01000002">
    <property type="protein sequence ID" value="MXV50567.1"/>
    <property type="molecule type" value="Genomic_DNA"/>
</dbReference>
<proteinExistence type="predicted"/>
<keyword evidence="2" id="KW-1185">Reference proteome</keyword>
<name>A0A7K1Y7L8_9SPHI</name>
<dbReference type="AlphaFoldDB" id="A0A7K1Y7L8"/>
<accession>A0A7K1Y7L8</accession>
<reference evidence="1 2" key="1">
    <citation type="submission" date="2019-11" db="EMBL/GenBank/DDBJ databases">
        <title>Pedobacter sp. HMF7647 Genome sequencing and assembly.</title>
        <authorList>
            <person name="Kang H."/>
            <person name="Kim H."/>
            <person name="Joh K."/>
        </authorList>
    </citation>
    <scope>NUCLEOTIDE SEQUENCE [LARGE SCALE GENOMIC DNA]</scope>
    <source>
        <strain evidence="1 2">HMF7647</strain>
    </source>
</reference>